<dbReference type="PANTHER" id="PTHR22911">
    <property type="entry name" value="ACYL-MALONYL CONDENSING ENZYME-RELATED"/>
    <property type="match status" value="1"/>
</dbReference>
<gene>
    <name evidence="8" type="ORF">LL253_05105</name>
</gene>
<evidence type="ECO:0000256" key="2">
    <source>
        <dbReference type="ARBA" id="ARBA00009853"/>
    </source>
</evidence>
<dbReference type="EMBL" id="JAJGNP010000003">
    <property type="protein sequence ID" value="MCC4232070.1"/>
    <property type="molecule type" value="Genomic_DNA"/>
</dbReference>
<dbReference type="PANTHER" id="PTHR22911:SF6">
    <property type="entry name" value="SOLUTE CARRIER FAMILY 35 MEMBER G1"/>
    <property type="match status" value="1"/>
</dbReference>
<dbReference type="Gene3D" id="1.10.3730.20">
    <property type="match status" value="1"/>
</dbReference>
<evidence type="ECO:0000313" key="9">
    <source>
        <dbReference type="Proteomes" id="UP001198830"/>
    </source>
</evidence>
<feature type="transmembrane region" description="Helical" evidence="6">
    <location>
        <begin position="125"/>
        <end position="147"/>
    </location>
</feature>
<evidence type="ECO:0000256" key="5">
    <source>
        <dbReference type="ARBA" id="ARBA00023136"/>
    </source>
</evidence>
<evidence type="ECO:0000256" key="1">
    <source>
        <dbReference type="ARBA" id="ARBA00004141"/>
    </source>
</evidence>
<comment type="subcellular location">
    <subcellularLocation>
        <location evidence="1">Membrane</location>
        <topology evidence="1">Multi-pass membrane protein</topology>
    </subcellularLocation>
</comment>
<evidence type="ECO:0000256" key="4">
    <source>
        <dbReference type="ARBA" id="ARBA00022989"/>
    </source>
</evidence>
<evidence type="ECO:0000256" key="3">
    <source>
        <dbReference type="ARBA" id="ARBA00022692"/>
    </source>
</evidence>
<feature type="transmembrane region" description="Helical" evidence="6">
    <location>
        <begin position="268"/>
        <end position="285"/>
    </location>
</feature>
<proteinExistence type="inferred from homology"/>
<name>A0ABS8H1J9_9SPHN</name>
<comment type="caution">
    <text evidence="8">The sequence shown here is derived from an EMBL/GenBank/DDBJ whole genome shotgun (WGS) entry which is preliminary data.</text>
</comment>
<keyword evidence="5 6" id="KW-0472">Membrane</keyword>
<feature type="transmembrane region" description="Helical" evidence="6">
    <location>
        <begin position="72"/>
        <end position="92"/>
    </location>
</feature>
<evidence type="ECO:0000256" key="6">
    <source>
        <dbReference type="SAM" id="Phobius"/>
    </source>
</evidence>
<evidence type="ECO:0000313" key="8">
    <source>
        <dbReference type="EMBL" id="MCC4232070.1"/>
    </source>
</evidence>
<feature type="transmembrane region" description="Helical" evidence="6">
    <location>
        <begin position="42"/>
        <end position="60"/>
    </location>
</feature>
<dbReference type="InterPro" id="IPR037185">
    <property type="entry name" value="EmrE-like"/>
</dbReference>
<dbReference type="SUPFAM" id="SSF103481">
    <property type="entry name" value="Multidrug resistance efflux transporter EmrE"/>
    <property type="match status" value="2"/>
</dbReference>
<dbReference type="Proteomes" id="UP001198830">
    <property type="component" value="Unassembled WGS sequence"/>
</dbReference>
<dbReference type="RefSeq" id="WP_228226434.1">
    <property type="nucleotide sequence ID" value="NZ_JAJGNP010000003.1"/>
</dbReference>
<dbReference type="InterPro" id="IPR000620">
    <property type="entry name" value="EamA_dom"/>
</dbReference>
<keyword evidence="3 6" id="KW-0812">Transmembrane</keyword>
<feature type="transmembrane region" description="Helical" evidence="6">
    <location>
        <begin position="243"/>
        <end position="262"/>
    </location>
</feature>
<organism evidence="8 9">
    <name type="scientific">Sphingobium soli</name>
    <dbReference type="NCBI Taxonomy" id="1591116"/>
    <lineage>
        <taxon>Bacteria</taxon>
        <taxon>Pseudomonadati</taxon>
        <taxon>Pseudomonadota</taxon>
        <taxon>Alphaproteobacteria</taxon>
        <taxon>Sphingomonadales</taxon>
        <taxon>Sphingomonadaceae</taxon>
        <taxon>Sphingobium</taxon>
    </lineage>
</organism>
<sequence length="300" mass="31698">MDASPRGVAAPFAVCCLGVALFSVMDATMKGLGLEIGLYNALFWRALAGTVLGLILMLGTRQRWPGAAVLRIHLLRGVVVAAMAALFFWAILRLPLAEAIALSFIAPLIALYLAAWLLKESVGRRAIGASLLGVIGVAVILSGRLQGRYEPDALIGALAVLGSAVLFAWNLIIQRRQAQLASPIEVAFFQHLIMLGVFTLAAPFWLTVPSLDAVPLIVLAATLAFTSLAALAWAYARAEAQRLIPVEYSAFIWAAIIGWLVFGEPLTIPTLAGALLIIAGCLIAARSKRAAIAHVEAGTA</sequence>
<accession>A0ABS8H1J9</accession>
<keyword evidence="4 6" id="KW-1133">Transmembrane helix</keyword>
<comment type="similarity">
    <text evidence="2">Belongs to the drug/metabolite transporter (DMT) superfamily. 10 TMS drug/metabolite exporter (DME) (TC 2.A.7.3) family.</text>
</comment>
<feature type="transmembrane region" description="Helical" evidence="6">
    <location>
        <begin position="153"/>
        <end position="172"/>
    </location>
</feature>
<feature type="transmembrane region" description="Helical" evidence="6">
    <location>
        <begin position="98"/>
        <end position="118"/>
    </location>
</feature>
<feature type="transmembrane region" description="Helical" evidence="6">
    <location>
        <begin position="184"/>
        <end position="207"/>
    </location>
</feature>
<feature type="domain" description="EamA" evidence="7">
    <location>
        <begin position="15"/>
        <end position="141"/>
    </location>
</feature>
<keyword evidence="9" id="KW-1185">Reference proteome</keyword>
<feature type="transmembrane region" description="Helical" evidence="6">
    <location>
        <begin position="213"/>
        <end position="236"/>
    </location>
</feature>
<reference evidence="8 9" key="1">
    <citation type="submission" date="2021-10" db="EMBL/GenBank/DDBJ databases">
        <title>The diversity and Nitrogen Metabolism of Culturable Nitrate-Utilizing Bacteria Within the Oxygen Minimum Zone of the Changjiang (Yangtze River)Estuary.</title>
        <authorList>
            <person name="Zhang D."/>
            <person name="Zheng J."/>
            <person name="Liu S."/>
            <person name="He W."/>
        </authorList>
    </citation>
    <scope>NUCLEOTIDE SEQUENCE [LARGE SCALE GENOMIC DNA]</scope>
    <source>
        <strain evidence="8 9">FXH275-2</strain>
    </source>
</reference>
<evidence type="ECO:0000259" key="7">
    <source>
        <dbReference type="Pfam" id="PF00892"/>
    </source>
</evidence>
<protein>
    <submittedName>
        <fullName evidence="8">DMT family transporter</fullName>
    </submittedName>
</protein>
<dbReference type="Pfam" id="PF00892">
    <property type="entry name" value="EamA"/>
    <property type="match status" value="2"/>
</dbReference>
<feature type="domain" description="EamA" evidence="7">
    <location>
        <begin position="155"/>
        <end position="284"/>
    </location>
</feature>